<name>A0AAU9LFA5_9ASTR</name>
<accession>A0AAU9LFA5</accession>
<evidence type="ECO:0000313" key="2">
    <source>
        <dbReference type="EMBL" id="CAH1413062.1"/>
    </source>
</evidence>
<reference evidence="2 3" key="1">
    <citation type="submission" date="2022-01" db="EMBL/GenBank/DDBJ databases">
        <authorList>
            <person name="Xiong W."/>
            <person name="Schranz E."/>
        </authorList>
    </citation>
    <scope>NUCLEOTIDE SEQUENCE [LARGE SCALE GENOMIC DNA]</scope>
</reference>
<dbReference type="EMBL" id="CAKMRJ010000001">
    <property type="protein sequence ID" value="CAH1413062.1"/>
    <property type="molecule type" value="Genomic_DNA"/>
</dbReference>
<comment type="caution">
    <text evidence="2">The sequence shown here is derived from an EMBL/GenBank/DDBJ whole genome shotgun (WGS) entry which is preliminary data.</text>
</comment>
<keyword evidence="1" id="KW-0472">Membrane</keyword>
<evidence type="ECO:0000313" key="3">
    <source>
        <dbReference type="Proteomes" id="UP001157418"/>
    </source>
</evidence>
<sequence>MKSFSSSFSLSISNPSMDVAVFEKAKTLTLLNGLISPIMILLFMMKLWAFTNVEASRQSGSESALLPEFDHPCLILSGTLRIPFHLLLATTNYYKRWSH</sequence>
<keyword evidence="1" id="KW-1133">Transmembrane helix</keyword>
<keyword evidence="3" id="KW-1185">Reference proteome</keyword>
<keyword evidence="1" id="KW-0812">Transmembrane</keyword>
<proteinExistence type="predicted"/>
<dbReference type="Proteomes" id="UP001157418">
    <property type="component" value="Unassembled WGS sequence"/>
</dbReference>
<dbReference type="AlphaFoldDB" id="A0AAU9LFA5"/>
<feature type="transmembrane region" description="Helical" evidence="1">
    <location>
        <begin position="30"/>
        <end position="49"/>
    </location>
</feature>
<evidence type="ECO:0000256" key="1">
    <source>
        <dbReference type="SAM" id="Phobius"/>
    </source>
</evidence>
<protein>
    <submittedName>
        <fullName evidence="2">Uncharacterized protein</fullName>
    </submittedName>
</protein>
<gene>
    <name evidence="2" type="ORF">LVIROSA_LOCUS1040</name>
</gene>
<organism evidence="2 3">
    <name type="scientific">Lactuca virosa</name>
    <dbReference type="NCBI Taxonomy" id="75947"/>
    <lineage>
        <taxon>Eukaryota</taxon>
        <taxon>Viridiplantae</taxon>
        <taxon>Streptophyta</taxon>
        <taxon>Embryophyta</taxon>
        <taxon>Tracheophyta</taxon>
        <taxon>Spermatophyta</taxon>
        <taxon>Magnoliopsida</taxon>
        <taxon>eudicotyledons</taxon>
        <taxon>Gunneridae</taxon>
        <taxon>Pentapetalae</taxon>
        <taxon>asterids</taxon>
        <taxon>campanulids</taxon>
        <taxon>Asterales</taxon>
        <taxon>Asteraceae</taxon>
        <taxon>Cichorioideae</taxon>
        <taxon>Cichorieae</taxon>
        <taxon>Lactucinae</taxon>
        <taxon>Lactuca</taxon>
    </lineage>
</organism>